<dbReference type="RefSeq" id="WP_015668465.1">
    <property type="nucleotide sequence ID" value="NC_020453.1"/>
</dbReference>
<name>M4ZC77_9BRAD</name>
<keyword evidence="2" id="KW-0732">Signal</keyword>
<evidence type="ECO:0000313" key="3">
    <source>
        <dbReference type="EMBL" id="BAM91377.1"/>
    </source>
</evidence>
<feature type="chain" id="PRO_5004061772" evidence="2">
    <location>
        <begin position="24"/>
        <end position="139"/>
    </location>
</feature>
<proteinExistence type="predicted"/>
<reference evidence="3 4" key="1">
    <citation type="journal article" date="2013" name="Appl. Environ. Microbiol.">
        <title>Genome analysis suggests that the soil oligotrophic bacterium Agromonas oligotrophica (Bradyrhizobium oligotrophicum) is a nitrogen-fixing symbiont of Aeschynomene indica.</title>
        <authorList>
            <person name="Okubo T."/>
            <person name="Fukushima S."/>
            <person name="Itakura M."/>
            <person name="Oshima K."/>
            <person name="Longtonglang A."/>
            <person name="Teaumroong N."/>
            <person name="Mitsui H."/>
            <person name="Hattori M."/>
            <person name="Hattori R."/>
            <person name="Hattori T."/>
            <person name="Minamisawa K."/>
        </authorList>
    </citation>
    <scope>NUCLEOTIDE SEQUENCE [LARGE SCALE GENOMIC DNA]</scope>
    <source>
        <strain evidence="3 4">S58</strain>
    </source>
</reference>
<dbReference type="Proteomes" id="UP000011841">
    <property type="component" value="Chromosome"/>
</dbReference>
<dbReference type="eggNOG" id="ENOG5032PC7">
    <property type="taxonomic scope" value="Bacteria"/>
</dbReference>
<evidence type="ECO:0000256" key="2">
    <source>
        <dbReference type="SAM" id="SignalP"/>
    </source>
</evidence>
<protein>
    <submittedName>
        <fullName evidence="3">Uncharacterized protein</fullName>
    </submittedName>
</protein>
<dbReference type="PATRIC" id="fig|1245469.3.peg.5526"/>
<dbReference type="GeneID" id="301819150"/>
<dbReference type="AlphaFoldDB" id="M4ZC77"/>
<keyword evidence="4" id="KW-1185">Reference proteome</keyword>
<dbReference type="HOGENOM" id="CLU_1861325_0_0_5"/>
<organism evidence="3 4">
    <name type="scientific">Bradyrhizobium oligotrophicum S58</name>
    <dbReference type="NCBI Taxonomy" id="1245469"/>
    <lineage>
        <taxon>Bacteria</taxon>
        <taxon>Pseudomonadati</taxon>
        <taxon>Pseudomonadota</taxon>
        <taxon>Alphaproteobacteria</taxon>
        <taxon>Hyphomicrobiales</taxon>
        <taxon>Nitrobacteraceae</taxon>
        <taxon>Bradyrhizobium</taxon>
    </lineage>
</organism>
<dbReference type="STRING" id="1245469.S58_53990"/>
<feature type="signal peptide" evidence="2">
    <location>
        <begin position="1"/>
        <end position="23"/>
    </location>
</feature>
<gene>
    <name evidence="3" type="ORF">S58_53990</name>
</gene>
<feature type="region of interest" description="Disordered" evidence="1">
    <location>
        <begin position="68"/>
        <end position="102"/>
    </location>
</feature>
<dbReference type="EMBL" id="AP012603">
    <property type="protein sequence ID" value="BAM91377.1"/>
    <property type="molecule type" value="Genomic_DNA"/>
</dbReference>
<sequence length="139" mass="15017">MVLKAFVGTITCAVLLTGTQAIADAYQPGDFFKLDLSKAVLSPVPLGPEAHFEPIPIEARTDRPVATVRPAHESDISSDVPRAVAARRGHSVRTAERPRGAARTKLAHRRGNPLDAQAMDTRVQTWPCRPGSGGICNWR</sequence>
<accession>M4ZC77</accession>
<dbReference type="KEGG" id="aol:S58_53990"/>
<dbReference type="OrthoDB" id="8239857at2"/>
<evidence type="ECO:0000256" key="1">
    <source>
        <dbReference type="SAM" id="MobiDB-lite"/>
    </source>
</evidence>
<evidence type="ECO:0000313" key="4">
    <source>
        <dbReference type="Proteomes" id="UP000011841"/>
    </source>
</evidence>